<evidence type="ECO:0000256" key="4">
    <source>
        <dbReference type="PROSITE-ProRule" id="PRU00335"/>
    </source>
</evidence>
<sequence length="202" mass="22285">MAIRESTEQRLLDAADDLFFTRGIAATPIDAVIERAGVSAATLYRGFPSKEALVAAALERRHLEWIETWDAAIARAADDEERALAVFDALDDFRDRPIGSRWCAFLGTAAEYGDAPPEVAEAVRRDSDALRSRLRNLAAPLVAPRSRDDRRRPDDGTDHRASRLGDELLLLVTGDLAMRLREPGHRTDTARGIARVLIASAR</sequence>
<evidence type="ECO:0000313" key="6">
    <source>
        <dbReference type="EMBL" id="RWZ51038.1"/>
    </source>
</evidence>
<dbReference type="OrthoDB" id="4214267at2"/>
<dbReference type="PANTHER" id="PTHR47506">
    <property type="entry name" value="TRANSCRIPTIONAL REGULATORY PROTEIN"/>
    <property type="match status" value="1"/>
</dbReference>
<organism evidence="6 7">
    <name type="scientific">Labedella phragmitis</name>
    <dbReference type="NCBI Taxonomy" id="2498849"/>
    <lineage>
        <taxon>Bacteria</taxon>
        <taxon>Bacillati</taxon>
        <taxon>Actinomycetota</taxon>
        <taxon>Actinomycetes</taxon>
        <taxon>Micrococcales</taxon>
        <taxon>Microbacteriaceae</taxon>
        <taxon>Labedella</taxon>
    </lineage>
</organism>
<proteinExistence type="predicted"/>
<dbReference type="RefSeq" id="WP_128495032.1">
    <property type="nucleotide sequence ID" value="NZ_RZNB01000003.1"/>
</dbReference>
<gene>
    <name evidence="6" type="ORF">ELQ90_09580</name>
</gene>
<dbReference type="Gene3D" id="1.10.357.10">
    <property type="entry name" value="Tetracycline Repressor, domain 2"/>
    <property type="match status" value="1"/>
</dbReference>
<dbReference type="SUPFAM" id="SSF48498">
    <property type="entry name" value="Tetracyclin repressor-like, C-terminal domain"/>
    <property type="match status" value="1"/>
</dbReference>
<dbReference type="PRINTS" id="PR00455">
    <property type="entry name" value="HTHTETR"/>
</dbReference>
<evidence type="ECO:0000256" key="1">
    <source>
        <dbReference type="ARBA" id="ARBA00023015"/>
    </source>
</evidence>
<keyword evidence="2 4" id="KW-0238">DNA-binding</keyword>
<accession>A0A3S4AL61</accession>
<dbReference type="PROSITE" id="PS50977">
    <property type="entry name" value="HTH_TETR_2"/>
    <property type="match status" value="1"/>
</dbReference>
<name>A0A3S4AL61_9MICO</name>
<dbReference type="PANTHER" id="PTHR47506:SF1">
    <property type="entry name" value="HTH-TYPE TRANSCRIPTIONAL REGULATOR YJDC"/>
    <property type="match status" value="1"/>
</dbReference>
<feature type="domain" description="HTH tetR-type" evidence="5">
    <location>
        <begin position="5"/>
        <end position="65"/>
    </location>
</feature>
<evidence type="ECO:0000256" key="3">
    <source>
        <dbReference type="ARBA" id="ARBA00023163"/>
    </source>
</evidence>
<dbReference type="AlphaFoldDB" id="A0A3S4AL61"/>
<dbReference type="InterPro" id="IPR009057">
    <property type="entry name" value="Homeodomain-like_sf"/>
</dbReference>
<comment type="caution">
    <text evidence="6">The sequence shown here is derived from an EMBL/GenBank/DDBJ whole genome shotgun (WGS) entry which is preliminary data.</text>
</comment>
<feature type="DNA-binding region" description="H-T-H motif" evidence="4">
    <location>
        <begin position="28"/>
        <end position="47"/>
    </location>
</feature>
<keyword evidence="7" id="KW-1185">Reference proteome</keyword>
<dbReference type="GO" id="GO:0003677">
    <property type="term" value="F:DNA binding"/>
    <property type="evidence" value="ECO:0007669"/>
    <property type="project" value="UniProtKB-UniRule"/>
</dbReference>
<dbReference type="Pfam" id="PF00440">
    <property type="entry name" value="TetR_N"/>
    <property type="match status" value="1"/>
</dbReference>
<keyword evidence="1" id="KW-0805">Transcription regulation</keyword>
<dbReference type="Proteomes" id="UP000288547">
    <property type="component" value="Unassembled WGS sequence"/>
</dbReference>
<evidence type="ECO:0000313" key="7">
    <source>
        <dbReference type="Proteomes" id="UP000288547"/>
    </source>
</evidence>
<evidence type="ECO:0000259" key="5">
    <source>
        <dbReference type="PROSITE" id="PS50977"/>
    </source>
</evidence>
<reference evidence="6 7" key="1">
    <citation type="submission" date="2018-12" db="EMBL/GenBank/DDBJ databases">
        <authorList>
            <person name="Li F."/>
        </authorList>
    </citation>
    <scope>NUCLEOTIDE SEQUENCE [LARGE SCALE GENOMIC DNA]</scope>
    <source>
        <strain evidence="6 7">11W25H-1</strain>
    </source>
</reference>
<dbReference type="EMBL" id="RZNB01000003">
    <property type="protein sequence ID" value="RWZ51038.1"/>
    <property type="molecule type" value="Genomic_DNA"/>
</dbReference>
<dbReference type="InterPro" id="IPR036271">
    <property type="entry name" value="Tet_transcr_reg_TetR-rel_C_sf"/>
</dbReference>
<protein>
    <submittedName>
        <fullName evidence="6">TetR/AcrR family transcriptional regulator</fullName>
    </submittedName>
</protein>
<dbReference type="SUPFAM" id="SSF46689">
    <property type="entry name" value="Homeodomain-like"/>
    <property type="match status" value="1"/>
</dbReference>
<keyword evidence="3" id="KW-0804">Transcription</keyword>
<dbReference type="InterPro" id="IPR001647">
    <property type="entry name" value="HTH_TetR"/>
</dbReference>
<evidence type="ECO:0000256" key="2">
    <source>
        <dbReference type="ARBA" id="ARBA00023125"/>
    </source>
</evidence>